<evidence type="ECO:0000313" key="3">
    <source>
        <dbReference type="Proteomes" id="UP001174909"/>
    </source>
</evidence>
<dbReference type="GO" id="GO:0000796">
    <property type="term" value="C:condensin complex"/>
    <property type="evidence" value="ECO:0007669"/>
    <property type="project" value="InterPro"/>
</dbReference>
<sequence>MEKVLPTLSDFCVYVQQYVERELLPAEDVEEKMQKQFVCVQLLSIFSVMDLSDEVGRQRLGKMVLDLLTLPGLPLALVSPLLSQQTILWPQPHTRVEKLLEVIADLQQPSLSATLSSGGGVAPSSSSSQSTSVDESQMNALSNLSLFLTPTLTPTY</sequence>
<protein>
    <submittedName>
        <fullName evidence="2">Uncharacterized protein</fullName>
    </submittedName>
</protein>
<reference evidence="2" key="1">
    <citation type="submission" date="2023-03" db="EMBL/GenBank/DDBJ databases">
        <authorList>
            <person name="Steffen K."/>
            <person name="Cardenas P."/>
        </authorList>
    </citation>
    <scope>NUCLEOTIDE SEQUENCE</scope>
</reference>
<dbReference type="Proteomes" id="UP001174909">
    <property type="component" value="Unassembled WGS sequence"/>
</dbReference>
<dbReference type="EMBL" id="CASHTH010002903">
    <property type="protein sequence ID" value="CAI8036849.1"/>
    <property type="molecule type" value="Genomic_DNA"/>
</dbReference>
<evidence type="ECO:0000256" key="1">
    <source>
        <dbReference type="SAM" id="MobiDB-lite"/>
    </source>
</evidence>
<feature type="region of interest" description="Disordered" evidence="1">
    <location>
        <begin position="114"/>
        <end position="134"/>
    </location>
</feature>
<dbReference type="PANTHER" id="PTHR14418:SF5">
    <property type="entry name" value="CONDENSIN COMPLEX SUBUNIT 3"/>
    <property type="match status" value="1"/>
</dbReference>
<accession>A0AA35WXU8</accession>
<dbReference type="InterPro" id="IPR027165">
    <property type="entry name" value="CND3"/>
</dbReference>
<organism evidence="2 3">
    <name type="scientific">Geodia barretti</name>
    <name type="common">Barrett's horny sponge</name>
    <dbReference type="NCBI Taxonomy" id="519541"/>
    <lineage>
        <taxon>Eukaryota</taxon>
        <taxon>Metazoa</taxon>
        <taxon>Porifera</taxon>
        <taxon>Demospongiae</taxon>
        <taxon>Heteroscleromorpha</taxon>
        <taxon>Tetractinellida</taxon>
        <taxon>Astrophorina</taxon>
        <taxon>Geodiidae</taxon>
        <taxon>Geodia</taxon>
    </lineage>
</organism>
<keyword evidence="3" id="KW-1185">Reference proteome</keyword>
<name>A0AA35WXU8_GEOBA</name>
<dbReference type="GO" id="GO:0000793">
    <property type="term" value="C:condensed chromosome"/>
    <property type="evidence" value="ECO:0007669"/>
    <property type="project" value="TreeGrafter"/>
</dbReference>
<dbReference type="PANTHER" id="PTHR14418">
    <property type="entry name" value="CONDENSIN COMPLEX SUBUNIT 3-RELATED"/>
    <property type="match status" value="1"/>
</dbReference>
<dbReference type="GO" id="GO:0007076">
    <property type="term" value="P:mitotic chromosome condensation"/>
    <property type="evidence" value="ECO:0007669"/>
    <property type="project" value="InterPro"/>
</dbReference>
<gene>
    <name evidence="2" type="ORF">GBAR_LOCUS20643</name>
</gene>
<dbReference type="AlphaFoldDB" id="A0AA35WXU8"/>
<evidence type="ECO:0000313" key="2">
    <source>
        <dbReference type="EMBL" id="CAI8036849.1"/>
    </source>
</evidence>
<proteinExistence type="predicted"/>
<comment type="caution">
    <text evidence="2">The sequence shown here is derived from an EMBL/GenBank/DDBJ whole genome shotgun (WGS) entry which is preliminary data.</text>
</comment>
<feature type="compositionally biased region" description="Low complexity" evidence="1">
    <location>
        <begin position="122"/>
        <end position="132"/>
    </location>
</feature>